<sequence length="255" mass="28977">LPDPTLIIDPITEERASRTLYRIELLRRIREQVLPHPQLDERLNLCQPSPDLPAWWEPGRHDRDLLRGAAKHGVSRTDYHILNDPELSFLEAHRKFTQGKGAELPIVSDPLTPLNLLKDEEVKEEQGDVLVPEVENGDLEEVKEEKPEGLSPKKEEEANDLGLKHEPKEEKMEVEEKDDAAEVKTKVEQGCPVDGMADEKPMIQEPATPEDKMAQDEKEPASITEIKLSTDKTVKDDEDEKMDEDDKSEKSSQAE</sequence>
<reference evidence="2 3" key="1">
    <citation type="submission" date="2024-05" db="EMBL/GenBank/DDBJ databases">
        <title>Genome sequencing and assembly of Indian major carp, Cirrhinus mrigala (Hamilton, 1822).</title>
        <authorList>
            <person name="Mohindra V."/>
            <person name="Chowdhury L.M."/>
            <person name="Lal K."/>
            <person name="Jena J.K."/>
        </authorList>
    </citation>
    <scope>NUCLEOTIDE SEQUENCE [LARGE SCALE GENOMIC DNA]</scope>
    <source>
        <strain evidence="2">CM1030</strain>
        <tissue evidence="2">Blood</tissue>
    </source>
</reference>
<accession>A0ABD0RQ66</accession>
<keyword evidence="3" id="KW-1185">Reference proteome</keyword>
<gene>
    <name evidence="2" type="ORF">M9458_003735</name>
</gene>
<feature type="region of interest" description="Disordered" evidence="1">
    <location>
        <begin position="135"/>
        <end position="255"/>
    </location>
</feature>
<dbReference type="InterPro" id="IPR051493">
    <property type="entry name" value="CHD"/>
</dbReference>
<dbReference type="Gene3D" id="1.10.10.60">
    <property type="entry name" value="Homeodomain-like"/>
    <property type="match status" value="1"/>
</dbReference>
<feature type="compositionally biased region" description="Acidic residues" evidence="1">
    <location>
        <begin position="236"/>
        <end position="246"/>
    </location>
</feature>
<dbReference type="PANTHER" id="PTHR46850">
    <property type="entry name" value="CHROMODOMAIN-HELICASE-DNA-BINDING PROTEIN 9"/>
    <property type="match status" value="1"/>
</dbReference>
<dbReference type="Proteomes" id="UP001529510">
    <property type="component" value="Unassembled WGS sequence"/>
</dbReference>
<evidence type="ECO:0000313" key="2">
    <source>
        <dbReference type="EMBL" id="KAL0200548.1"/>
    </source>
</evidence>
<feature type="non-terminal residue" evidence="2">
    <location>
        <position position="255"/>
    </location>
</feature>
<name>A0ABD0RQ66_CIRMR</name>
<feature type="compositionally biased region" description="Basic and acidic residues" evidence="1">
    <location>
        <begin position="143"/>
        <end position="171"/>
    </location>
</feature>
<feature type="non-terminal residue" evidence="2">
    <location>
        <position position="1"/>
    </location>
</feature>
<comment type="caution">
    <text evidence="2">The sequence shown here is derived from an EMBL/GenBank/DDBJ whole genome shotgun (WGS) entry which is preliminary data.</text>
</comment>
<feature type="compositionally biased region" description="Basic and acidic residues" evidence="1">
    <location>
        <begin position="209"/>
        <end position="220"/>
    </location>
</feature>
<organism evidence="2 3">
    <name type="scientific">Cirrhinus mrigala</name>
    <name type="common">Mrigala</name>
    <dbReference type="NCBI Taxonomy" id="683832"/>
    <lineage>
        <taxon>Eukaryota</taxon>
        <taxon>Metazoa</taxon>
        <taxon>Chordata</taxon>
        <taxon>Craniata</taxon>
        <taxon>Vertebrata</taxon>
        <taxon>Euteleostomi</taxon>
        <taxon>Actinopterygii</taxon>
        <taxon>Neopterygii</taxon>
        <taxon>Teleostei</taxon>
        <taxon>Ostariophysi</taxon>
        <taxon>Cypriniformes</taxon>
        <taxon>Cyprinidae</taxon>
        <taxon>Labeoninae</taxon>
        <taxon>Labeonini</taxon>
        <taxon>Cirrhinus</taxon>
    </lineage>
</organism>
<dbReference type="PANTHER" id="PTHR46850:SF1">
    <property type="entry name" value="CHROMODOMAIN-HELICASE-DNA-BINDING PROTEIN 9"/>
    <property type="match status" value="1"/>
</dbReference>
<evidence type="ECO:0000256" key="1">
    <source>
        <dbReference type="SAM" id="MobiDB-lite"/>
    </source>
</evidence>
<proteinExistence type="predicted"/>
<protein>
    <submittedName>
        <fullName evidence="2">Uncharacterized protein</fullName>
    </submittedName>
</protein>
<dbReference type="EMBL" id="JAMKFB020000002">
    <property type="protein sequence ID" value="KAL0200548.1"/>
    <property type="molecule type" value="Genomic_DNA"/>
</dbReference>
<evidence type="ECO:0000313" key="3">
    <source>
        <dbReference type="Proteomes" id="UP001529510"/>
    </source>
</evidence>
<dbReference type="AlphaFoldDB" id="A0ABD0RQ66"/>